<dbReference type="PROSITE" id="PS50994">
    <property type="entry name" value="INTEGRASE"/>
    <property type="match status" value="1"/>
</dbReference>
<dbReference type="PANTHER" id="PTHR46889">
    <property type="entry name" value="TRANSPOSASE INSF FOR INSERTION SEQUENCE IS3B-RELATED"/>
    <property type="match status" value="1"/>
</dbReference>
<evidence type="ECO:0000259" key="2">
    <source>
        <dbReference type="PROSITE" id="PS50994"/>
    </source>
</evidence>
<dbReference type="Pfam" id="PF13276">
    <property type="entry name" value="HTH_21"/>
    <property type="match status" value="1"/>
</dbReference>
<dbReference type="Proteomes" id="UP000316921">
    <property type="component" value="Chromosome"/>
</dbReference>
<gene>
    <name evidence="3" type="ORF">Pla133_39920</name>
</gene>
<dbReference type="InterPro" id="IPR012337">
    <property type="entry name" value="RNaseH-like_sf"/>
</dbReference>
<sequence length="280" mass="31738">MPSLGDRSVDSLEWRDRRDSNVTPRRRGPRPAISDAELADAIRDLYAQLEADCGIRGEGYRKTHARLRRLDIHVGRDRVLRVMREYGLLSPTRVGRARGPQVHDGRITTDRPDEMWGTDATQTLTLDEGQARVFVAIDHCTGEIVGIHAASRGNRYEALEPINQAVRARFGEVEQDVAAGLALRHDHGTQYMSRAFQAQLNFLGIESSPSFVRQPEGNGTAERFMRTLEEQLLWVRDFRTVEELRLALLDFQHTYNESWILARHGYRTPNQARAALVAAA</sequence>
<dbReference type="Gene3D" id="3.30.420.10">
    <property type="entry name" value="Ribonuclease H-like superfamily/Ribonuclease H"/>
    <property type="match status" value="1"/>
</dbReference>
<protein>
    <submittedName>
        <fullName evidence="3">IS2 transposase TnpB</fullName>
    </submittedName>
</protein>
<dbReference type="InterPro" id="IPR001584">
    <property type="entry name" value="Integrase_cat-core"/>
</dbReference>
<feature type="region of interest" description="Disordered" evidence="1">
    <location>
        <begin position="1"/>
        <end position="32"/>
    </location>
</feature>
<dbReference type="InterPro" id="IPR025948">
    <property type="entry name" value="HTH-like_dom"/>
</dbReference>
<organism evidence="3 4">
    <name type="scientific">Engelhardtia mirabilis</name>
    <dbReference type="NCBI Taxonomy" id="2528011"/>
    <lineage>
        <taxon>Bacteria</taxon>
        <taxon>Pseudomonadati</taxon>
        <taxon>Planctomycetota</taxon>
        <taxon>Planctomycetia</taxon>
        <taxon>Planctomycetia incertae sedis</taxon>
        <taxon>Engelhardtia</taxon>
    </lineage>
</organism>
<dbReference type="AlphaFoldDB" id="A0A518BPH2"/>
<dbReference type="InterPro" id="IPR036397">
    <property type="entry name" value="RNaseH_sf"/>
</dbReference>
<feature type="compositionally biased region" description="Basic and acidic residues" evidence="1">
    <location>
        <begin position="7"/>
        <end position="20"/>
    </location>
</feature>
<evidence type="ECO:0000313" key="4">
    <source>
        <dbReference type="Proteomes" id="UP000316921"/>
    </source>
</evidence>
<proteinExistence type="predicted"/>
<dbReference type="EMBL" id="CP036287">
    <property type="protein sequence ID" value="QDU68882.1"/>
    <property type="molecule type" value="Genomic_DNA"/>
</dbReference>
<dbReference type="KEGG" id="pbap:Pla133_39920"/>
<dbReference type="GO" id="GO:0015074">
    <property type="term" value="P:DNA integration"/>
    <property type="evidence" value="ECO:0007669"/>
    <property type="project" value="InterPro"/>
</dbReference>
<evidence type="ECO:0000313" key="3">
    <source>
        <dbReference type="EMBL" id="QDU68882.1"/>
    </source>
</evidence>
<dbReference type="GO" id="GO:0003676">
    <property type="term" value="F:nucleic acid binding"/>
    <property type="evidence" value="ECO:0007669"/>
    <property type="project" value="InterPro"/>
</dbReference>
<dbReference type="SUPFAM" id="SSF53098">
    <property type="entry name" value="Ribonuclease H-like"/>
    <property type="match status" value="1"/>
</dbReference>
<dbReference type="InterPro" id="IPR050900">
    <property type="entry name" value="Transposase_IS3/IS150/IS904"/>
</dbReference>
<reference evidence="3 4" key="1">
    <citation type="submission" date="2019-02" db="EMBL/GenBank/DDBJ databases">
        <title>Deep-cultivation of Planctomycetes and their phenomic and genomic characterization uncovers novel biology.</title>
        <authorList>
            <person name="Wiegand S."/>
            <person name="Jogler M."/>
            <person name="Boedeker C."/>
            <person name="Pinto D."/>
            <person name="Vollmers J."/>
            <person name="Rivas-Marin E."/>
            <person name="Kohn T."/>
            <person name="Peeters S.H."/>
            <person name="Heuer A."/>
            <person name="Rast P."/>
            <person name="Oberbeckmann S."/>
            <person name="Bunk B."/>
            <person name="Jeske O."/>
            <person name="Meyerdierks A."/>
            <person name="Storesund J.E."/>
            <person name="Kallscheuer N."/>
            <person name="Luecker S."/>
            <person name="Lage O.M."/>
            <person name="Pohl T."/>
            <person name="Merkel B.J."/>
            <person name="Hornburger P."/>
            <person name="Mueller R.-W."/>
            <person name="Bruemmer F."/>
            <person name="Labrenz M."/>
            <person name="Spormann A.M."/>
            <person name="Op den Camp H."/>
            <person name="Overmann J."/>
            <person name="Amann R."/>
            <person name="Jetten M.S.M."/>
            <person name="Mascher T."/>
            <person name="Medema M.H."/>
            <person name="Devos D.P."/>
            <person name="Kaster A.-K."/>
            <person name="Ovreas L."/>
            <person name="Rohde M."/>
            <person name="Galperin M.Y."/>
            <person name="Jogler C."/>
        </authorList>
    </citation>
    <scope>NUCLEOTIDE SEQUENCE [LARGE SCALE GENOMIC DNA]</scope>
    <source>
        <strain evidence="3 4">Pla133</strain>
    </source>
</reference>
<name>A0A518BPH2_9BACT</name>
<feature type="domain" description="Integrase catalytic" evidence="2">
    <location>
        <begin position="108"/>
        <end position="277"/>
    </location>
</feature>
<evidence type="ECO:0000256" key="1">
    <source>
        <dbReference type="SAM" id="MobiDB-lite"/>
    </source>
</evidence>
<accession>A0A518BPH2</accession>
<dbReference type="PANTHER" id="PTHR46889:SF4">
    <property type="entry name" value="TRANSPOSASE INSO FOR INSERTION SEQUENCE ELEMENT IS911B-RELATED"/>
    <property type="match status" value="1"/>
</dbReference>
<keyword evidence="4" id="KW-1185">Reference proteome</keyword>
<dbReference type="Pfam" id="PF00665">
    <property type="entry name" value="rve"/>
    <property type="match status" value="1"/>
</dbReference>